<dbReference type="GO" id="GO:0006508">
    <property type="term" value="P:proteolysis"/>
    <property type="evidence" value="ECO:0007669"/>
    <property type="project" value="UniProtKB-KW"/>
</dbReference>
<evidence type="ECO:0000256" key="7">
    <source>
        <dbReference type="ARBA" id="ARBA00023180"/>
    </source>
</evidence>
<dbReference type="OrthoDB" id="2747330at2759"/>
<evidence type="ECO:0000256" key="5">
    <source>
        <dbReference type="ARBA" id="ARBA00022750"/>
    </source>
</evidence>
<dbReference type="InterPro" id="IPR034161">
    <property type="entry name" value="Pepsin-like_plant"/>
</dbReference>
<dbReference type="InterPro" id="IPR051708">
    <property type="entry name" value="Plant_Aspart_Prot_A1"/>
</dbReference>
<dbReference type="InterPro" id="IPR032861">
    <property type="entry name" value="TAXi_N"/>
</dbReference>
<dbReference type="GeneID" id="113855254"/>
<dbReference type="GO" id="GO:0005576">
    <property type="term" value="C:extracellular region"/>
    <property type="evidence" value="ECO:0007669"/>
    <property type="project" value="UniProtKB-SubCell"/>
</dbReference>
<dbReference type="FunFam" id="2.40.70.10:FF:000050">
    <property type="entry name" value="Aspartic proteinase CDR1"/>
    <property type="match status" value="1"/>
</dbReference>
<dbReference type="GO" id="GO:0004190">
    <property type="term" value="F:aspartic-type endopeptidase activity"/>
    <property type="evidence" value="ECO:0007669"/>
    <property type="project" value="UniProtKB-KW"/>
</dbReference>
<dbReference type="InterPro" id="IPR032799">
    <property type="entry name" value="TAXi_C"/>
</dbReference>
<evidence type="ECO:0000256" key="6">
    <source>
        <dbReference type="ARBA" id="ARBA00022801"/>
    </source>
</evidence>
<dbReference type="PANTHER" id="PTHR47967:SF128">
    <property type="entry name" value="ASPARTIC PROTEINASE CDR1-LIKE"/>
    <property type="match status" value="1"/>
</dbReference>
<reference evidence="10" key="1">
    <citation type="journal article" date="2019" name="Toxins">
        <title>Detection of Abrin-Like and Prepropulchellin-Like Toxin Genes and Transcripts Using Whole Genome Sequencing and Full-Length Transcript Sequencing of Abrus precatorius.</title>
        <authorList>
            <person name="Hovde B.T."/>
            <person name="Daligault H.E."/>
            <person name="Hanschen E.R."/>
            <person name="Kunde Y.A."/>
            <person name="Johnson M.B."/>
            <person name="Starkenburg S.R."/>
            <person name="Johnson S.L."/>
        </authorList>
    </citation>
    <scope>NUCLEOTIDE SEQUENCE [LARGE SCALE GENOMIC DNA]</scope>
</reference>
<feature type="signal peptide" evidence="8">
    <location>
        <begin position="1"/>
        <end position="24"/>
    </location>
</feature>
<organism evidence="10 11">
    <name type="scientific">Abrus precatorius</name>
    <name type="common">Indian licorice</name>
    <name type="synonym">Glycine abrus</name>
    <dbReference type="NCBI Taxonomy" id="3816"/>
    <lineage>
        <taxon>Eukaryota</taxon>
        <taxon>Viridiplantae</taxon>
        <taxon>Streptophyta</taxon>
        <taxon>Embryophyta</taxon>
        <taxon>Tracheophyta</taxon>
        <taxon>Spermatophyta</taxon>
        <taxon>Magnoliopsida</taxon>
        <taxon>eudicotyledons</taxon>
        <taxon>Gunneridae</taxon>
        <taxon>Pentapetalae</taxon>
        <taxon>rosids</taxon>
        <taxon>fabids</taxon>
        <taxon>Fabales</taxon>
        <taxon>Fabaceae</taxon>
        <taxon>Papilionoideae</taxon>
        <taxon>50 kb inversion clade</taxon>
        <taxon>NPAAA clade</taxon>
        <taxon>indigoferoid/millettioid clade</taxon>
        <taxon>Abreae</taxon>
        <taxon>Abrus</taxon>
    </lineage>
</organism>
<keyword evidence="4" id="KW-0645">Protease</keyword>
<evidence type="ECO:0000256" key="1">
    <source>
        <dbReference type="ARBA" id="ARBA00004613"/>
    </source>
</evidence>
<evidence type="ECO:0000256" key="8">
    <source>
        <dbReference type="SAM" id="SignalP"/>
    </source>
</evidence>
<reference evidence="11" key="2">
    <citation type="submission" date="2025-08" db="UniProtKB">
        <authorList>
            <consortium name="RefSeq"/>
        </authorList>
    </citation>
    <scope>IDENTIFICATION</scope>
    <source>
        <tissue evidence="11">Young leaves</tissue>
    </source>
</reference>
<evidence type="ECO:0000256" key="4">
    <source>
        <dbReference type="ARBA" id="ARBA00022670"/>
    </source>
</evidence>
<dbReference type="FunFam" id="2.40.70.10:FF:000031">
    <property type="entry name" value="Aspartyl protease AED1"/>
    <property type="match status" value="1"/>
</dbReference>
<name>A0A8B8KI78_ABRPR</name>
<feature type="chain" id="PRO_5034371847" evidence="8">
    <location>
        <begin position="25"/>
        <end position="439"/>
    </location>
</feature>
<evidence type="ECO:0000259" key="9">
    <source>
        <dbReference type="PROSITE" id="PS51767"/>
    </source>
</evidence>
<dbReference type="PROSITE" id="PS51767">
    <property type="entry name" value="PEPTIDASE_A1"/>
    <property type="match status" value="1"/>
</dbReference>
<dbReference type="AlphaFoldDB" id="A0A8B8KI78"/>
<accession>A0A8B8KI78</accession>
<dbReference type="PANTHER" id="PTHR47967">
    <property type="entry name" value="OS07G0603500 PROTEIN-RELATED"/>
    <property type="match status" value="1"/>
</dbReference>
<gene>
    <name evidence="11" type="primary">LOC113855254</name>
</gene>
<dbReference type="InterPro" id="IPR021109">
    <property type="entry name" value="Peptidase_aspartic_dom_sf"/>
</dbReference>
<dbReference type="Pfam" id="PF14543">
    <property type="entry name" value="TAXi_N"/>
    <property type="match status" value="1"/>
</dbReference>
<keyword evidence="7" id="KW-0325">Glycoprotein</keyword>
<keyword evidence="5" id="KW-0064">Aspartyl protease</keyword>
<feature type="domain" description="Peptidase A1" evidence="9">
    <location>
        <begin position="91"/>
        <end position="432"/>
    </location>
</feature>
<dbReference type="InterPro" id="IPR033121">
    <property type="entry name" value="PEPTIDASE_A1"/>
</dbReference>
<keyword evidence="6" id="KW-0378">Hydrolase</keyword>
<protein>
    <submittedName>
        <fullName evidence="11">Aspartic proteinase CDR1-like</fullName>
    </submittedName>
</protein>
<dbReference type="Proteomes" id="UP000694853">
    <property type="component" value="Unplaced"/>
</dbReference>
<keyword evidence="8" id="KW-0732">Signal</keyword>
<comment type="subcellular location">
    <subcellularLocation>
        <location evidence="1">Secreted</location>
    </subcellularLocation>
</comment>
<keyword evidence="3" id="KW-0964">Secreted</keyword>
<proteinExistence type="inferred from homology"/>
<dbReference type="KEGG" id="aprc:113855254"/>
<evidence type="ECO:0000313" key="11">
    <source>
        <dbReference type="RefSeq" id="XP_027342614.1"/>
    </source>
</evidence>
<evidence type="ECO:0000313" key="10">
    <source>
        <dbReference type="Proteomes" id="UP000694853"/>
    </source>
</evidence>
<dbReference type="RefSeq" id="XP_027342614.1">
    <property type="nucleotide sequence ID" value="XM_027486813.1"/>
</dbReference>
<dbReference type="CDD" id="cd05476">
    <property type="entry name" value="pepsin_A_like_plant"/>
    <property type="match status" value="1"/>
</dbReference>
<comment type="similarity">
    <text evidence="2">Belongs to the peptidase A1 family.</text>
</comment>
<dbReference type="Gene3D" id="2.40.70.10">
    <property type="entry name" value="Acid Proteases"/>
    <property type="match status" value="2"/>
</dbReference>
<keyword evidence="10" id="KW-1185">Reference proteome</keyword>
<dbReference type="SUPFAM" id="SSF50630">
    <property type="entry name" value="Acid proteases"/>
    <property type="match status" value="1"/>
</dbReference>
<dbReference type="Pfam" id="PF14541">
    <property type="entry name" value="TAXi_C"/>
    <property type="match status" value="1"/>
</dbReference>
<evidence type="ECO:0000256" key="3">
    <source>
        <dbReference type="ARBA" id="ARBA00022525"/>
    </source>
</evidence>
<evidence type="ECO:0000256" key="2">
    <source>
        <dbReference type="ARBA" id="ARBA00007447"/>
    </source>
</evidence>
<sequence length="439" mass="48411">MLAFVFYFLALLFSLSINIAITEANKSLNSFNIDLIHRDSSLSPLYNSSMSSSELIENAAMRSISRFNNVHLFANAKESIETTIIPYVGQYLMKFYIGTPPIERLAIADTGSDLIWVQCSPCEKCFPQDTPLFEPNKSSTSMDVSCDSQPCSLLLKSQQYGCGDSGECEYIYQYSNGQIFTIGKLGIDVINFGSTDEGQEITFPKSIFGCGIYNNFSFGLGNKIEGIVGLGGGPLSLVSQLGDQIGHKFSYCLLPPTSNSPSKLKFGKEAMITINGVVSTPYITNPSFPTFYILNLEGIVVGQKEVQTDQSAGNIIIDSGSTLTMLEPNFYNKFVTLVKEAFGVEAEQNPPLPFDFCFRYETNMNMTFPNVVFQFTEARITLGSKNLLLELRNLLCLAIVPTTEGGPTIYGNVAQIDFQVEYDLKEKKVSFVPTDCTNN</sequence>